<dbReference type="RefSeq" id="WP_143104614.1">
    <property type="nucleotide sequence ID" value="NZ_FPAZ01000041.1"/>
</dbReference>
<keyword evidence="4" id="KW-1185">Reference proteome</keyword>
<organism evidence="3 4">
    <name type="scientific">Pseudoalteromonas lipolytica</name>
    <dbReference type="NCBI Taxonomy" id="570156"/>
    <lineage>
        <taxon>Bacteria</taxon>
        <taxon>Pseudomonadati</taxon>
        <taxon>Pseudomonadota</taxon>
        <taxon>Gammaproteobacteria</taxon>
        <taxon>Alteromonadales</taxon>
        <taxon>Pseudoalteromonadaceae</taxon>
        <taxon>Pseudoalteromonas</taxon>
    </lineage>
</organism>
<feature type="transmembrane region" description="Helical" evidence="2">
    <location>
        <begin position="50"/>
        <end position="75"/>
    </location>
</feature>
<accession>A0ABY1GXF6</accession>
<name>A0ABY1GXF6_9GAMM</name>
<gene>
    <name evidence="3" type="ORF">SAMN04487854_1414</name>
</gene>
<dbReference type="EMBL" id="FPAZ01000041">
    <property type="protein sequence ID" value="SFU03529.1"/>
    <property type="molecule type" value="Genomic_DNA"/>
</dbReference>
<feature type="transmembrane region" description="Helical" evidence="2">
    <location>
        <begin position="5"/>
        <end position="22"/>
    </location>
</feature>
<protein>
    <submittedName>
        <fullName evidence="3">Uncharacterized protein</fullName>
    </submittedName>
</protein>
<reference evidence="3 4" key="1">
    <citation type="submission" date="2016-10" db="EMBL/GenBank/DDBJ databases">
        <authorList>
            <person name="Varghese N."/>
            <person name="Submissions S."/>
        </authorList>
    </citation>
    <scope>NUCLEOTIDE SEQUENCE [LARGE SCALE GENOMIC DNA]</scope>
    <source>
        <strain evidence="3 4">CGMCC 1.8499</strain>
    </source>
</reference>
<keyword evidence="2" id="KW-0472">Membrane</keyword>
<evidence type="ECO:0000256" key="2">
    <source>
        <dbReference type="SAM" id="Phobius"/>
    </source>
</evidence>
<proteinExistence type="predicted"/>
<keyword evidence="2" id="KW-0812">Transmembrane</keyword>
<keyword evidence="1" id="KW-0175">Coiled coil</keyword>
<sequence>MKTTYIVFLVIIAAGLGLWYSIDVLSNTTLLIEENGELYRDGYTTAERFFALWPVSIIGGLILAIVIGVVVLITFDVSKESEVKELKAKLENQISHYEQLKIQCLSDVKSANELANKALENARTQAELEVEQERTEIEAEKQLISKTKVELNEFYQEIKSKSDEVENTRIENNKLIEHYKREVKITKQKTKNH</sequence>
<feature type="coiled-coil region" evidence="1">
    <location>
        <begin position="80"/>
        <end position="171"/>
    </location>
</feature>
<evidence type="ECO:0000313" key="4">
    <source>
        <dbReference type="Proteomes" id="UP000183805"/>
    </source>
</evidence>
<comment type="caution">
    <text evidence="3">The sequence shown here is derived from an EMBL/GenBank/DDBJ whole genome shotgun (WGS) entry which is preliminary data.</text>
</comment>
<keyword evidence="2" id="KW-1133">Transmembrane helix</keyword>
<evidence type="ECO:0000313" key="3">
    <source>
        <dbReference type="EMBL" id="SFU03529.1"/>
    </source>
</evidence>
<dbReference type="Proteomes" id="UP000183805">
    <property type="component" value="Unassembled WGS sequence"/>
</dbReference>
<evidence type="ECO:0000256" key="1">
    <source>
        <dbReference type="SAM" id="Coils"/>
    </source>
</evidence>
<feature type="non-terminal residue" evidence="3">
    <location>
        <position position="193"/>
    </location>
</feature>